<dbReference type="Pfam" id="PF01575">
    <property type="entry name" value="MaoC_dehydratas"/>
    <property type="match status" value="1"/>
</dbReference>
<dbReference type="STRING" id="1005945.SAMN05216561_109115"/>
<dbReference type="InterPro" id="IPR002539">
    <property type="entry name" value="MaoC-like_dom"/>
</dbReference>
<organism evidence="3 4">
    <name type="scientific">Nocardioides psychrotolerans</name>
    <dbReference type="NCBI Taxonomy" id="1005945"/>
    <lineage>
        <taxon>Bacteria</taxon>
        <taxon>Bacillati</taxon>
        <taxon>Actinomycetota</taxon>
        <taxon>Actinomycetes</taxon>
        <taxon>Propionibacteriales</taxon>
        <taxon>Nocardioidaceae</taxon>
        <taxon>Nocardioides</taxon>
    </lineage>
</organism>
<sequence length="161" mass="17221">MTLTPAPFYFDDFRAGQLFLSQGRTITETDLASFAAWSWDTNPVHTDAVAAAAGRFGRPIAHGLLGMSIAMGLASRIGVFEACSIALLGVDDWRFLRPVLVGDTLRCRVEILAVRRTSAGDAGVLDRAFAVLNQRDEVVQEGRIGLMVSVSPARPEVGSAG</sequence>
<dbReference type="Gene3D" id="3.10.129.10">
    <property type="entry name" value="Hotdog Thioesterase"/>
    <property type="match status" value="1"/>
</dbReference>
<dbReference type="InterPro" id="IPR052342">
    <property type="entry name" value="MCH/BMMD"/>
</dbReference>
<feature type="domain" description="MaoC-like" evidence="2">
    <location>
        <begin position="21"/>
        <end position="116"/>
    </location>
</feature>
<comment type="similarity">
    <text evidence="1">Belongs to the enoyl-CoA hydratase/isomerase family.</text>
</comment>
<dbReference type="PANTHER" id="PTHR43664">
    <property type="entry name" value="MONOAMINE OXIDASE-RELATED"/>
    <property type="match status" value="1"/>
</dbReference>
<name>A0A1I3IR15_9ACTN</name>
<gene>
    <name evidence="3" type="ORF">SAMN05216561_109115</name>
</gene>
<dbReference type="SUPFAM" id="SSF54637">
    <property type="entry name" value="Thioesterase/thiol ester dehydrase-isomerase"/>
    <property type="match status" value="1"/>
</dbReference>
<reference evidence="3 4" key="1">
    <citation type="submission" date="2016-10" db="EMBL/GenBank/DDBJ databases">
        <authorList>
            <person name="de Groot N.N."/>
        </authorList>
    </citation>
    <scope>NUCLEOTIDE SEQUENCE [LARGE SCALE GENOMIC DNA]</scope>
    <source>
        <strain evidence="3 4">CGMCC 1.11156</strain>
    </source>
</reference>
<evidence type="ECO:0000259" key="2">
    <source>
        <dbReference type="Pfam" id="PF01575"/>
    </source>
</evidence>
<keyword evidence="4" id="KW-1185">Reference proteome</keyword>
<dbReference type="Proteomes" id="UP000198649">
    <property type="component" value="Unassembled WGS sequence"/>
</dbReference>
<dbReference type="PANTHER" id="PTHR43664:SF1">
    <property type="entry name" value="BETA-METHYLMALYL-COA DEHYDRATASE"/>
    <property type="match status" value="1"/>
</dbReference>
<dbReference type="EMBL" id="FOQG01000009">
    <property type="protein sequence ID" value="SFI50362.1"/>
    <property type="molecule type" value="Genomic_DNA"/>
</dbReference>
<evidence type="ECO:0000256" key="1">
    <source>
        <dbReference type="ARBA" id="ARBA00005254"/>
    </source>
</evidence>
<accession>A0A1I3IR15</accession>
<protein>
    <submittedName>
        <fullName evidence="3">Acyl dehydratase</fullName>
    </submittedName>
</protein>
<proteinExistence type="inferred from homology"/>
<dbReference type="AlphaFoldDB" id="A0A1I3IR15"/>
<dbReference type="RefSeq" id="WP_246166222.1">
    <property type="nucleotide sequence ID" value="NZ_BKAF01000011.1"/>
</dbReference>
<evidence type="ECO:0000313" key="3">
    <source>
        <dbReference type="EMBL" id="SFI50362.1"/>
    </source>
</evidence>
<evidence type="ECO:0000313" key="4">
    <source>
        <dbReference type="Proteomes" id="UP000198649"/>
    </source>
</evidence>
<dbReference type="InterPro" id="IPR029069">
    <property type="entry name" value="HotDog_dom_sf"/>
</dbReference>